<evidence type="ECO:0000256" key="2">
    <source>
        <dbReference type="ARBA" id="ARBA00023125"/>
    </source>
</evidence>
<accession>A0A6N7W4G0</accession>
<dbReference type="SUPFAM" id="SSF48498">
    <property type="entry name" value="Tetracyclin repressor-like, C-terminal domain"/>
    <property type="match status" value="1"/>
</dbReference>
<evidence type="ECO:0000313" key="8">
    <source>
        <dbReference type="Proteomes" id="UP000470875"/>
    </source>
</evidence>
<evidence type="ECO:0000256" key="1">
    <source>
        <dbReference type="ARBA" id="ARBA00023015"/>
    </source>
</evidence>
<organism evidence="7 8">
    <name type="scientific">Scrofimicrobium canadense</name>
    <dbReference type="NCBI Taxonomy" id="2652290"/>
    <lineage>
        <taxon>Bacteria</taxon>
        <taxon>Bacillati</taxon>
        <taxon>Actinomycetota</taxon>
        <taxon>Actinomycetes</taxon>
        <taxon>Actinomycetales</taxon>
        <taxon>Actinomycetaceae</taxon>
        <taxon>Scrofimicrobium</taxon>
    </lineage>
</organism>
<dbReference type="EMBL" id="VULO01000005">
    <property type="protein sequence ID" value="MSS84195.1"/>
    <property type="molecule type" value="Genomic_DNA"/>
</dbReference>
<evidence type="ECO:0000256" key="4">
    <source>
        <dbReference type="PROSITE-ProRule" id="PRU00335"/>
    </source>
</evidence>
<evidence type="ECO:0000256" key="3">
    <source>
        <dbReference type="ARBA" id="ARBA00023163"/>
    </source>
</evidence>
<dbReference type="Gene3D" id="1.10.357.10">
    <property type="entry name" value="Tetracycline Repressor, domain 2"/>
    <property type="match status" value="1"/>
</dbReference>
<sequence>MASQSTDGGTQRRPRRIDPDRRDRIIDACLEVIAAEGVAGASHRKIAKAADVPLGSMTYHFSGMDELLHEAFTRFATTSSAQMELRMAQATDFQSAKSAVVEHVLNDIFGGASDLVLTHELYTLAARNPSFRQITSAWMARSRAALEQHFDADTARILDALIEGLTIHRALDTEERDPAEVIRAIDLITAQSDLSM</sequence>
<dbReference type="InterPro" id="IPR036271">
    <property type="entry name" value="Tet_transcr_reg_TetR-rel_C_sf"/>
</dbReference>
<dbReference type="AlphaFoldDB" id="A0A6N7W4G0"/>
<keyword evidence="2 4" id="KW-0238">DNA-binding</keyword>
<keyword evidence="8" id="KW-1185">Reference proteome</keyword>
<dbReference type="PROSITE" id="PS50977">
    <property type="entry name" value="HTH_TETR_2"/>
    <property type="match status" value="1"/>
</dbReference>
<evidence type="ECO:0000313" key="7">
    <source>
        <dbReference type="EMBL" id="MSS84195.1"/>
    </source>
</evidence>
<feature type="region of interest" description="Disordered" evidence="5">
    <location>
        <begin position="1"/>
        <end position="20"/>
    </location>
</feature>
<evidence type="ECO:0000259" key="6">
    <source>
        <dbReference type="PROSITE" id="PS50977"/>
    </source>
</evidence>
<evidence type="ECO:0000256" key="5">
    <source>
        <dbReference type="SAM" id="MobiDB-lite"/>
    </source>
</evidence>
<dbReference type="SUPFAM" id="SSF46689">
    <property type="entry name" value="Homeodomain-like"/>
    <property type="match status" value="1"/>
</dbReference>
<dbReference type="RefSeq" id="WP_154544303.1">
    <property type="nucleotide sequence ID" value="NZ_VULO01000005.1"/>
</dbReference>
<feature type="DNA-binding region" description="H-T-H motif" evidence="4">
    <location>
        <begin position="42"/>
        <end position="61"/>
    </location>
</feature>
<name>A0A6N7W4G0_9ACTO</name>
<keyword evidence="3" id="KW-0804">Transcription</keyword>
<comment type="caution">
    <text evidence="7">The sequence shown here is derived from an EMBL/GenBank/DDBJ whole genome shotgun (WGS) entry which is preliminary data.</text>
</comment>
<dbReference type="InterPro" id="IPR009057">
    <property type="entry name" value="Homeodomain-like_sf"/>
</dbReference>
<feature type="domain" description="HTH tetR-type" evidence="6">
    <location>
        <begin position="19"/>
        <end position="79"/>
    </location>
</feature>
<dbReference type="PANTHER" id="PTHR47506">
    <property type="entry name" value="TRANSCRIPTIONAL REGULATORY PROTEIN"/>
    <property type="match status" value="1"/>
</dbReference>
<protein>
    <submittedName>
        <fullName evidence="7">TetR family transcriptional regulator</fullName>
    </submittedName>
</protein>
<dbReference type="GO" id="GO:0003677">
    <property type="term" value="F:DNA binding"/>
    <property type="evidence" value="ECO:0007669"/>
    <property type="project" value="UniProtKB-UniRule"/>
</dbReference>
<dbReference type="Pfam" id="PF17940">
    <property type="entry name" value="TetR_C_31"/>
    <property type="match status" value="1"/>
</dbReference>
<dbReference type="InterPro" id="IPR001647">
    <property type="entry name" value="HTH_TetR"/>
</dbReference>
<dbReference type="PANTHER" id="PTHR47506:SF6">
    <property type="entry name" value="HTH-TYPE TRANSCRIPTIONAL REPRESSOR NEMR"/>
    <property type="match status" value="1"/>
</dbReference>
<keyword evidence="1" id="KW-0805">Transcription regulation</keyword>
<gene>
    <name evidence="7" type="ORF">FYJ24_05320</name>
</gene>
<reference evidence="7 8" key="1">
    <citation type="submission" date="2019-08" db="EMBL/GenBank/DDBJ databases">
        <title>In-depth cultivation of the pig gut microbiome towards novel bacterial diversity and tailored functional studies.</title>
        <authorList>
            <person name="Wylensek D."/>
            <person name="Hitch T.C.A."/>
            <person name="Clavel T."/>
        </authorList>
    </citation>
    <scope>NUCLEOTIDE SEQUENCE [LARGE SCALE GENOMIC DNA]</scope>
    <source>
        <strain evidence="7 8">WB03_NA08</strain>
    </source>
</reference>
<dbReference type="Pfam" id="PF00440">
    <property type="entry name" value="TetR_N"/>
    <property type="match status" value="1"/>
</dbReference>
<dbReference type="InterPro" id="IPR041583">
    <property type="entry name" value="TetR_C_31"/>
</dbReference>
<dbReference type="Proteomes" id="UP000470875">
    <property type="component" value="Unassembled WGS sequence"/>
</dbReference>
<proteinExistence type="predicted"/>